<dbReference type="GO" id="GO:0008107">
    <property type="term" value="F:galactoside 2-alpha-L-fucosyltransferase activity"/>
    <property type="evidence" value="ECO:0007669"/>
    <property type="project" value="InterPro"/>
</dbReference>
<organism evidence="4">
    <name type="scientific">Capitella teleta</name>
    <name type="common">Polychaete worm</name>
    <dbReference type="NCBI Taxonomy" id="283909"/>
    <lineage>
        <taxon>Eukaryota</taxon>
        <taxon>Metazoa</taxon>
        <taxon>Spiralia</taxon>
        <taxon>Lophotrochozoa</taxon>
        <taxon>Annelida</taxon>
        <taxon>Polychaeta</taxon>
        <taxon>Sedentaria</taxon>
        <taxon>Scolecida</taxon>
        <taxon>Capitellidae</taxon>
        <taxon>Capitella</taxon>
    </lineage>
</organism>
<dbReference type="EMBL" id="AMQN01022696">
    <property type="status" value="NOT_ANNOTATED_CDS"/>
    <property type="molecule type" value="Genomic_DNA"/>
</dbReference>
<dbReference type="InterPro" id="IPR002516">
    <property type="entry name" value="Glyco_trans_11"/>
</dbReference>
<comment type="subcellular location">
    <subcellularLocation>
        <location evidence="3">Golgi apparatus</location>
        <location evidence="3">Golgi stack membrane</location>
        <topology evidence="3">Single-pass type II membrane protein</topology>
    </subcellularLocation>
</comment>
<evidence type="ECO:0000313" key="6">
    <source>
        <dbReference type="Proteomes" id="UP000014760"/>
    </source>
</evidence>
<keyword evidence="3" id="KW-0333">Golgi apparatus</keyword>
<dbReference type="EC" id="2.4.1.-" evidence="3"/>
<reference evidence="4 6" key="2">
    <citation type="journal article" date="2013" name="Nature">
        <title>Insights into bilaterian evolution from three spiralian genomes.</title>
        <authorList>
            <person name="Simakov O."/>
            <person name="Marletaz F."/>
            <person name="Cho S.J."/>
            <person name="Edsinger-Gonzales E."/>
            <person name="Havlak P."/>
            <person name="Hellsten U."/>
            <person name="Kuo D.H."/>
            <person name="Larsson T."/>
            <person name="Lv J."/>
            <person name="Arendt D."/>
            <person name="Savage R."/>
            <person name="Osoegawa K."/>
            <person name="de Jong P."/>
            <person name="Grimwood J."/>
            <person name="Chapman J.A."/>
            <person name="Shapiro H."/>
            <person name="Aerts A."/>
            <person name="Otillar R.P."/>
            <person name="Terry A.Y."/>
            <person name="Boore J.L."/>
            <person name="Grigoriev I.V."/>
            <person name="Lindberg D.R."/>
            <person name="Seaver E.C."/>
            <person name="Weisblat D.A."/>
            <person name="Putnam N.H."/>
            <person name="Rokhsar D.S."/>
        </authorList>
    </citation>
    <scope>NUCLEOTIDE SEQUENCE</scope>
    <source>
        <strain evidence="4 6">I ESC-2004</strain>
    </source>
</reference>
<comment type="pathway">
    <text evidence="3">Protein modification; protein glycosylation.</text>
</comment>
<accession>R7UKT5</accession>
<proteinExistence type="inferred from homology"/>
<name>R7UKT5_CAPTE</name>
<dbReference type="EnsemblMetazoa" id="CapteT203323">
    <property type="protein sequence ID" value="CapteP203323"/>
    <property type="gene ID" value="CapteG203323"/>
</dbReference>
<keyword evidence="3" id="KW-0325">Glycoprotein</keyword>
<dbReference type="PANTHER" id="PTHR11927:SF9">
    <property type="entry name" value="L-FUCOSYLTRANSFERASE"/>
    <property type="match status" value="1"/>
</dbReference>
<keyword evidence="3" id="KW-1133">Transmembrane helix</keyword>
<sequence length="212" mass="24147">MYVHDLNTRCKIFGGLFLVLTSSLAFIYYQKWSQLYSLLCVPAVSSAPSVLSVSSVPSVPSVSTRKHWITFQEVGGIGNDLFNFAISMQFAKTHDMDFVIARNLKMLTAFDINNITTYTSINEMPENYTVIRERNYFDCKYDASFSDRFVGLTSKGAVIFGYFQSWKYFTDIQSHLRGSLNFKPHVEATASEFIRGEVTKHTNLDDGQYILI</sequence>
<keyword evidence="3" id="KW-0472">Membrane</keyword>
<comment type="similarity">
    <text evidence="3">Belongs to the glycosyltransferase 11 family.</text>
</comment>
<keyword evidence="1 3" id="KW-0328">Glycosyltransferase</keyword>
<dbReference type="AlphaFoldDB" id="R7UKT5"/>
<dbReference type="HOGENOM" id="CLU_1302390_0_0_1"/>
<dbReference type="GO" id="GO:0032580">
    <property type="term" value="C:Golgi cisterna membrane"/>
    <property type="evidence" value="ECO:0007669"/>
    <property type="project" value="UniProtKB-SubCell"/>
</dbReference>
<keyword evidence="3" id="KW-0812">Transmembrane</keyword>
<reference evidence="5" key="3">
    <citation type="submission" date="2015-06" db="UniProtKB">
        <authorList>
            <consortium name="EnsemblMetazoa"/>
        </authorList>
    </citation>
    <scope>IDENTIFICATION</scope>
</reference>
<reference evidence="6" key="1">
    <citation type="submission" date="2012-12" db="EMBL/GenBank/DDBJ databases">
        <authorList>
            <person name="Hellsten U."/>
            <person name="Grimwood J."/>
            <person name="Chapman J.A."/>
            <person name="Shapiro H."/>
            <person name="Aerts A."/>
            <person name="Otillar R.P."/>
            <person name="Terry A.Y."/>
            <person name="Boore J.L."/>
            <person name="Simakov O."/>
            <person name="Marletaz F."/>
            <person name="Cho S.-J."/>
            <person name="Edsinger-Gonzales E."/>
            <person name="Havlak P."/>
            <person name="Kuo D.-H."/>
            <person name="Larsson T."/>
            <person name="Lv J."/>
            <person name="Arendt D."/>
            <person name="Savage R."/>
            <person name="Osoegawa K."/>
            <person name="de Jong P."/>
            <person name="Lindberg D.R."/>
            <person name="Seaver E.C."/>
            <person name="Weisblat D.A."/>
            <person name="Putnam N.H."/>
            <person name="Grigoriev I.V."/>
            <person name="Rokhsar D.S."/>
        </authorList>
    </citation>
    <scope>NUCLEOTIDE SEQUENCE</scope>
    <source>
        <strain evidence="6">I ESC-2004</strain>
    </source>
</reference>
<dbReference type="PANTHER" id="PTHR11927">
    <property type="entry name" value="GALACTOSIDE 2-L-FUCOSYLTRANSFERASE"/>
    <property type="match status" value="1"/>
</dbReference>
<dbReference type="Proteomes" id="UP000014760">
    <property type="component" value="Unassembled WGS sequence"/>
</dbReference>
<gene>
    <name evidence="4" type="ORF">CAPTEDRAFT_203323</name>
</gene>
<feature type="transmembrane region" description="Helical" evidence="3">
    <location>
        <begin position="12"/>
        <end position="29"/>
    </location>
</feature>
<evidence type="ECO:0000256" key="1">
    <source>
        <dbReference type="ARBA" id="ARBA00022676"/>
    </source>
</evidence>
<dbReference type="OrthoDB" id="3226at2759"/>
<evidence type="ECO:0000313" key="4">
    <source>
        <dbReference type="EMBL" id="ELU06708.1"/>
    </source>
</evidence>
<evidence type="ECO:0000256" key="2">
    <source>
        <dbReference type="ARBA" id="ARBA00022679"/>
    </source>
</evidence>
<protein>
    <recommendedName>
        <fullName evidence="3">L-Fucosyltransferase</fullName>
        <ecNumber evidence="3">2.4.1.-</ecNumber>
    </recommendedName>
</protein>
<evidence type="ECO:0000256" key="3">
    <source>
        <dbReference type="RuleBase" id="RU363129"/>
    </source>
</evidence>
<keyword evidence="3" id="KW-0735">Signal-anchor</keyword>
<dbReference type="GO" id="GO:0005975">
    <property type="term" value="P:carbohydrate metabolic process"/>
    <property type="evidence" value="ECO:0007669"/>
    <property type="project" value="InterPro"/>
</dbReference>
<keyword evidence="2 3" id="KW-0808">Transferase</keyword>
<dbReference type="EMBL" id="KB300476">
    <property type="protein sequence ID" value="ELU06708.1"/>
    <property type="molecule type" value="Genomic_DNA"/>
</dbReference>
<evidence type="ECO:0000313" key="5">
    <source>
        <dbReference type="EnsemblMetazoa" id="CapteP203323"/>
    </source>
</evidence>
<feature type="non-terminal residue" evidence="4">
    <location>
        <position position="212"/>
    </location>
</feature>
<keyword evidence="6" id="KW-1185">Reference proteome</keyword>